<organism evidence="3 4">
    <name type="scientific">Sphingomonas corticis</name>
    <dbReference type="NCBI Taxonomy" id="2722791"/>
    <lineage>
        <taxon>Bacteria</taxon>
        <taxon>Pseudomonadati</taxon>
        <taxon>Pseudomonadota</taxon>
        <taxon>Alphaproteobacteria</taxon>
        <taxon>Sphingomonadales</taxon>
        <taxon>Sphingomonadaceae</taxon>
        <taxon>Sphingomonas</taxon>
    </lineage>
</organism>
<reference evidence="3 4" key="1">
    <citation type="submission" date="2020-03" db="EMBL/GenBank/DDBJ databases">
        <authorList>
            <person name="Wang L."/>
            <person name="He N."/>
            <person name="Li Y."/>
            <person name="Fang Y."/>
            <person name="Zhang F."/>
        </authorList>
    </citation>
    <scope>NUCLEOTIDE SEQUENCE [LARGE SCALE GENOMIC DNA]</scope>
    <source>
        <strain evidence="3 4">36D10-4-7</strain>
    </source>
</reference>
<dbReference type="EMBL" id="JAAVJH010000004">
    <property type="protein sequence ID" value="NJR78639.1"/>
    <property type="molecule type" value="Genomic_DNA"/>
</dbReference>
<accession>A0ABX1CMI1</accession>
<feature type="region of interest" description="Disordered" evidence="1">
    <location>
        <begin position="45"/>
        <end position="68"/>
    </location>
</feature>
<feature type="signal peptide" evidence="2">
    <location>
        <begin position="1"/>
        <end position="19"/>
    </location>
</feature>
<name>A0ABX1CMI1_9SPHN</name>
<protein>
    <recommendedName>
        <fullName evidence="5">Lipoprotein</fullName>
    </recommendedName>
</protein>
<evidence type="ECO:0000256" key="2">
    <source>
        <dbReference type="SAM" id="SignalP"/>
    </source>
</evidence>
<proteinExistence type="predicted"/>
<evidence type="ECO:0000313" key="3">
    <source>
        <dbReference type="EMBL" id="NJR78639.1"/>
    </source>
</evidence>
<evidence type="ECO:0000313" key="4">
    <source>
        <dbReference type="Proteomes" id="UP000732399"/>
    </source>
</evidence>
<dbReference type="Proteomes" id="UP000732399">
    <property type="component" value="Unassembled WGS sequence"/>
</dbReference>
<feature type="chain" id="PRO_5045657391" description="Lipoprotein" evidence="2">
    <location>
        <begin position="20"/>
        <end position="95"/>
    </location>
</feature>
<keyword evidence="2" id="KW-0732">Signal</keyword>
<comment type="caution">
    <text evidence="3">The sequence shown here is derived from an EMBL/GenBank/DDBJ whole genome shotgun (WGS) entry which is preliminary data.</text>
</comment>
<evidence type="ECO:0000256" key="1">
    <source>
        <dbReference type="SAM" id="MobiDB-lite"/>
    </source>
</evidence>
<gene>
    <name evidence="3" type="ORF">HBH26_08580</name>
</gene>
<sequence>MRKVVIVSVLAWATAGCVAKTAWNVATLPVKAGAAVVDGVTTSERERDEKWVRQQRKAEEREAKERRAWEKTCRKDRERCAPYDGYRAPGWRDAR</sequence>
<keyword evidence="4" id="KW-1185">Reference proteome</keyword>
<evidence type="ECO:0008006" key="5">
    <source>
        <dbReference type="Google" id="ProtNLM"/>
    </source>
</evidence>
<dbReference type="PROSITE" id="PS51257">
    <property type="entry name" value="PROKAR_LIPOPROTEIN"/>
    <property type="match status" value="1"/>
</dbReference>